<dbReference type="RefSeq" id="WP_192784580.1">
    <property type="nucleotide sequence ID" value="NZ_JADBEK010000001.1"/>
</dbReference>
<comment type="caution">
    <text evidence="2">The sequence shown here is derived from an EMBL/GenBank/DDBJ whole genome shotgun (WGS) entry which is preliminary data.</text>
</comment>
<evidence type="ECO:0000313" key="3">
    <source>
        <dbReference type="Proteomes" id="UP000633509"/>
    </source>
</evidence>
<dbReference type="PROSITE" id="PS51762">
    <property type="entry name" value="GH16_2"/>
    <property type="match status" value="1"/>
</dbReference>
<proteinExistence type="predicted"/>
<feature type="domain" description="GH16" evidence="1">
    <location>
        <begin position="1"/>
        <end position="217"/>
    </location>
</feature>
<keyword evidence="3" id="KW-1185">Reference proteome</keyword>
<dbReference type="PANTHER" id="PTHR10963:SF24">
    <property type="entry name" value="GLYCOSIDASE C21B10.07-RELATED"/>
    <property type="match status" value="1"/>
</dbReference>
<dbReference type="Gene3D" id="2.60.120.200">
    <property type="match status" value="1"/>
</dbReference>
<sequence>MDAAQVSLSQGVLTLKATRLPAPSGISPQPPHAPLWYRSGAVHAKRQIIVNDQFPEYDIEGEFATQTGPGIWPAFWTTGTWPEWPPETDILEYVGVDEQGKAVNFFNTYYKTGSGETYQRSEVPVADPDVFHTYRVWMYKSGDDVKLDYYFDGDYVATHIGYGWAGVAQTLIINLQMGSYASNVEKGGDGWADQRPGPDGDTYFRARNVWFGRTRAW</sequence>
<dbReference type="Proteomes" id="UP000633509">
    <property type="component" value="Unassembled WGS sequence"/>
</dbReference>
<dbReference type="InterPro" id="IPR000757">
    <property type="entry name" value="Beta-glucanase-like"/>
</dbReference>
<dbReference type="EMBL" id="JADBEK010000001">
    <property type="protein sequence ID" value="MBE1583491.1"/>
    <property type="molecule type" value="Genomic_DNA"/>
</dbReference>
<evidence type="ECO:0000313" key="2">
    <source>
        <dbReference type="EMBL" id="MBE1583491.1"/>
    </source>
</evidence>
<organism evidence="2 3">
    <name type="scientific">Nonomuraea angiospora</name>
    <dbReference type="NCBI Taxonomy" id="46172"/>
    <lineage>
        <taxon>Bacteria</taxon>
        <taxon>Bacillati</taxon>
        <taxon>Actinomycetota</taxon>
        <taxon>Actinomycetes</taxon>
        <taxon>Streptosporangiales</taxon>
        <taxon>Streptosporangiaceae</taxon>
        <taxon>Nonomuraea</taxon>
    </lineage>
</organism>
<evidence type="ECO:0000259" key="1">
    <source>
        <dbReference type="PROSITE" id="PS51762"/>
    </source>
</evidence>
<protein>
    <recommendedName>
        <fullName evidence="1">GH16 domain-containing protein</fullName>
    </recommendedName>
</protein>
<gene>
    <name evidence="2" type="ORF">H4W80_001749</name>
</gene>
<dbReference type="InterPro" id="IPR050546">
    <property type="entry name" value="Glycosyl_Hydrlase_16"/>
</dbReference>
<dbReference type="PANTHER" id="PTHR10963">
    <property type="entry name" value="GLYCOSYL HYDROLASE-RELATED"/>
    <property type="match status" value="1"/>
</dbReference>
<name>A0ABR9LS44_9ACTN</name>
<dbReference type="Pfam" id="PF00722">
    <property type="entry name" value="Glyco_hydro_16"/>
    <property type="match status" value="1"/>
</dbReference>
<dbReference type="InterPro" id="IPR013320">
    <property type="entry name" value="ConA-like_dom_sf"/>
</dbReference>
<dbReference type="SUPFAM" id="SSF49899">
    <property type="entry name" value="Concanavalin A-like lectins/glucanases"/>
    <property type="match status" value="1"/>
</dbReference>
<accession>A0ABR9LS44</accession>
<reference evidence="2 3" key="1">
    <citation type="submission" date="2020-10" db="EMBL/GenBank/DDBJ databases">
        <title>Sequencing the genomes of 1000 actinobacteria strains.</title>
        <authorList>
            <person name="Klenk H.-P."/>
        </authorList>
    </citation>
    <scope>NUCLEOTIDE SEQUENCE [LARGE SCALE GENOMIC DNA]</scope>
    <source>
        <strain evidence="2 3">DSM 43173</strain>
    </source>
</reference>